<keyword evidence="2 8" id="KW-0859">Xylose metabolism</keyword>
<keyword evidence="4 8" id="KW-0547">Nucleotide-binding</keyword>
<accession>A0A2T0B6V7</accession>
<evidence type="ECO:0000256" key="9">
    <source>
        <dbReference type="RuleBase" id="RU003733"/>
    </source>
</evidence>
<evidence type="ECO:0000256" key="8">
    <source>
        <dbReference type="HAMAP-Rule" id="MF_02220"/>
    </source>
</evidence>
<evidence type="ECO:0000256" key="10">
    <source>
        <dbReference type="RuleBase" id="RU364073"/>
    </source>
</evidence>
<dbReference type="GO" id="GO:0005998">
    <property type="term" value="P:xylulose catabolic process"/>
    <property type="evidence" value="ECO:0007669"/>
    <property type="project" value="UniProtKB-UniRule"/>
</dbReference>
<sequence length="500" mass="54976">MRYLLGLDIGTSGTKTVLFDEEGKTIKTANYGYDLFQPQAGWAEQNPEDWWQACVRGIKEVIEKSNVQVSDIKGVGLSGQMHGLVLVDKKYNIIRNSIIWCDQRTEKECEYMTKVIGKKRLIKITGNPALTGFTLSKLLWVRNNEPDNYKKIYKVLLPKDYIRLKLTNVFATEVSDASGMQMLDINTRNWSDEVLNELNIDKTILPDVYESIVISGRITEKASELTGLDVNTPVVGGAGDQAAGAIGNGIVSEGIISTVIGTSGVIFAVTDTPRFDKEGRVHTLCHAVPNKWNIMGVTQGAGLSLNWFKKTFCAKEIEESENLGIDIYDILNKKASKSKPGSNGIIYLPYLMGERTPHIDPNVKGAFLGISLINNHDDFVRSILEGVSFSLKNCLDLIKDMNVSIDEIRVSGGGAESNIWKQILADVFQYPLTTVKASEGPALGVAILAGVGVGIYDSVESACSKIIKGNAKVSQNTDLKEVYSKVYKVYNSAYPKIKNI</sequence>
<dbReference type="AlphaFoldDB" id="A0A2T0B6V7"/>
<dbReference type="EC" id="2.7.1.17" evidence="8 10"/>
<dbReference type="NCBIfam" id="TIGR01312">
    <property type="entry name" value="XylB"/>
    <property type="match status" value="1"/>
</dbReference>
<keyword evidence="5 8" id="KW-0418">Kinase</keyword>
<dbReference type="PROSITE" id="PS00933">
    <property type="entry name" value="FGGY_KINASES_1"/>
    <property type="match status" value="1"/>
</dbReference>
<dbReference type="InterPro" id="IPR018485">
    <property type="entry name" value="FGGY_C"/>
</dbReference>
<evidence type="ECO:0000313" key="13">
    <source>
        <dbReference type="EMBL" id="PRR79620.1"/>
    </source>
</evidence>
<protein>
    <recommendedName>
        <fullName evidence="8 10">Xylulose kinase</fullName>
        <shortName evidence="8 10">Xylulokinase</shortName>
        <ecNumber evidence="8 10">2.7.1.17</ecNumber>
    </recommendedName>
</protein>
<proteinExistence type="inferred from homology"/>
<dbReference type="InterPro" id="IPR000577">
    <property type="entry name" value="Carb_kinase_FGGY"/>
</dbReference>
<dbReference type="GO" id="GO:0042732">
    <property type="term" value="P:D-xylose metabolic process"/>
    <property type="evidence" value="ECO:0007669"/>
    <property type="project" value="UniProtKB-KW"/>
</dbReference>
<dbReference type="InterPro" id="IPR043129">
    <property type="entry name" value="ATPase_NBD"/>
</dbReference>
<comment type="function">
    <text evidence="8">Catalyzes the phosphorylation of D-xylulose to D-xylulose 5-phosphate.</text>
</comment>
<comment type="similarity">
    <text evidence="1 8 9">Belongs to the FGGY kinase family.</text>
</comment>
<feature type="domain" description="Carbohydrate kinase FGGY N-terminal" evidence="11">
    <location>
        <begin position="3"/>
        <end position="247"/>
    </location>
</feature>
<dbReference type="InterPro" id="IPR006000">
    <property type="entry name" value="Xylulokinase"/>
</dbReference>
<evidence type="ECO:0000259" key="12">
    <source>
        <dbReference type="Pfam" id="PF02782"/>
    </source>
</evidence>
<dbReference type="PANTHER" id="PTHR43095:SF5">
    <property type="entry name" value="XYLULOSE KINASE"/>
    <property type="match status" value="1"/>
</dbReference>
<dbReference type="GO" id="GO:0005524">
    <property type="term" value="F:ATP binding"/>
    <property type="evidence" value="ECO:0007669"/>
    <property type="project" value="UniProtKB-UniRule"/>
</dbReference>
<dbReference type="EMBL" id="PVXQ01000060">
    <property type="protein sequence ID" value="PRR79620.1"/>
    <property type="molecule type" value="Genomic_DNA"/>
</dbReference>
<keyword evidence="3 8" id="KW-0808">Transferase</keyword>
<keyword evidence="7 8" id="KW-0119">Carbohydrate metabolism</keyword>
<feature type="active site" description="Proton acceptor" evidence="8">
    <location>
        <position position="240"/>
    </location>
</feature>
<dbReference type="SUPFAM" id="SSF53067">
    <property type="entry name" value="Actin-like ATPase domain"/>
    <property type="match status" value="2"/>
</dbReference>
<evidence type="ECO:0000256" key="3">
    <source>
        <dbReference type="ARBA" id="ARBA00022679"/>
    </source>
</evidence>
<comment type="caution">
    <text evidence="13">The sequence shown here is derived from an EMBL/GenBank/DDBJ whole genome shotgun (WGS) entry which is preliminary data.</text>
</comment>
<evidence type="ECO:0000256" key="2">
    <source>
        <dbReference type="ARBA" id="ARBA00022629"/>
    </source>
</evidence>
<comment type="catalytic activity">
    <reaction evidence="8 10">
        <text>D-xylulose + ATP = D-xylulose 5-phosphate + ADP + H(+)</text>
        <dbReference type="Rhea" id="RHEA:10964"/>
        <dbReference type="ChEBI" id="CHEBI:15378"/>
        <dbReference type="ChEBI" id="CHEBI:17140"/>
        <dbReference type="ChEBI" id="CHEBI:30616"/>
        <dbReference type="ChEBI" id="CHEBI:57737"/>
        <dbReference type="ChEBI" id="CHEBI:456216"/>
        <dbReference type="EC" id="2.7.1.17"/>
    </reaction>
</comment>
<evidence type="ECO:0000256" key="7">
    <source>
        <dbReference type="ARBA" id="ARBA00023277"/>
    </source>
</evidence>
<keyword evidence="6 8" id="KW-0067">ATP-binding</keyword>
<dbReference type="InterPro" id="IPR018483">
    <property type="entry name" value="Carb_kinase_FGGY_CS"/>
</dbReference>
<dbReference type="InterPro" id="IPR018484">
    <property type="entry name" value="FGGY_N"/>
</dbReference>
<gene>
    <name evidence="8 10 13" type="primary">xylB</name>
    <name evidence="13" type="ORF">CLVI_33040</name>
</gene>
<dbReference type="OrthoDB" id="9805576at2"/>
<evidence type="ECO:0000256" key="1">
    <source>
        <dbReference type="ARBA" id="ARBA00009156"/>
    </source>
</evidence>
<evidence type="ECO:0000256" key="4">
    <source>
        <dbReference type="ARBA" id="ARBA00022741"/>
    </source>
</evidence>
<evidence type="ECO:0000256" key="5">
    <source>
        <dbReference type="ARBA" id="ARBA00022777"/>
    </source>
</evidence>
<dbReference type="PANTHER" id="PTHR43095">
    <property type="entry name" value="SUGAR KINASE"/>
    <property type="match status" value="1"/>
</dbReference>
<dbReference type="Pfam" id="PF00370">
    <property type="entry name" value="FGGY_N"/>
    <property type="match status" value="1"/>
</dbReference>
<reference evidence="13 14" key="1">
    <citation type="submission" date="2018-03" db="EMBL/GenBank/DDBJ databases">
        <title>Genome sequence of Clostridium vincentii DSM 10228.</title>
        <authorList>
            <person name="Poehlein A."/>
            <person name="Daniel R."/>
        </authorList>
    </citation>
    <scope>NUCLEOTIDE SEQUENCE [LARGE SCALE GENOMIC DNA]</scope>
    <source>
        <strain evidence="13 14">DSM 10228</strain>
    </source>
</reference>
<dbReference type="RefSeq" id="WP_106061194.1">
    <property type="nucleotide sequence ID" value="NZ_PVXQ01000060.1"/>
</dbReference>
<dbReference type="GO" id="GO:0004856">
    <property type="term" value="F:D-xylulokinase activity"/>
    <property type="evidence" value="ECO:0007669"/>
    <property type="project" value="UniProtKB-UniRule"/>
</dbReference>
<dbReference type="CDD" id="cd07808">
    <property type="entry name" value="ASKHA_NBD_FGGY_EcXK-like"/>
    <property type="match status" value="1"/>
</dbReference>
<dbReference type="PIRSF" id="PIRSF000538">
    <property type="entry name" value="GlpK"/>
    <property type="match status" value="1"/>
</dbReference>
<evidence type="ECO:0000256" key="6">
    <source>
        <dbReference type="ARBA" id="ARBA00022840"/>
    </source>
</evidence>
<feature type="binding site" evidence="8">
    <location>
        <begin position="81"/>
        <end position="82"/>
    </location>
    <ligand>
        <name>substrate</name>
    </ligand>
</feature>
<keyword evidence="14" id="KW-1185">Reference proteome</keyword>
<dbReference type="Gene3D" id="3.30.420.40">
    <property type="match status" value="2"/>
</dbReference>
<evidence type="ECO:0000259" key="11">
    <source>
        <dbReference type="Pfam" id="PF00370"/>
    </source>
</evidence>
<evidence type="ECO:0000313" key="14">
    <source>
        <dbReference type="Proteomes" id="UP000239471"/>
    </source>
</evidence>
<feature type="domain" description="Carbohydrate kinase FGGY C-terminal" evidence="12">
    <location>
        <begin position="258"/>
        <end position="451"/>
    </location>
</feature>
<organism evidence="13 14">
    <name type="scientific">Clostridium vincentii</name>
    <dbReference type="NCBI Taxonomy" id="52704"/>
    <lineage>
        <taxon>Bacteria</taxon>
        <taxon>Bacillati</taxon>
        <taxon>Bacillota</taxon>
        <taxon>Clostridia</taxon>
        <taxon>Eubacteriales</taxon>
        <taxon>Clostridiaceae</taxon>
        <taxon>Clostridium</taxon>
    </lineage>
</organism>
<dbReference type="PROSITE" id="PS00445">
    <property type="entry name" value="FGGY_KINASES_2"/>
    <property type="match status" value="1"/>
</dbReference>
<dbReference type="Proteomes" id="UP000239471">
    <property type="component" value="Unassembled WGS sequence"/>
</dbReference>
<dbReference type="Pfam" id="PF02782">
    <property type="entry name" value="FGGY_C"/>
    <property type="match status" value="1"/>
</dbReference>
<name>A0A2T0B6V7_9CLOT</name>
<dbReference type="HAMAP" id="MF_02220">
    <property type="entry name" value="XylB"/>
    <property type="match status" value="1"/>
</dbReference>
<feature type="site" description="Important for activity" evidence="8">
    <location>
        <position position="8"/>
    </location>
</feature>
<dbReference type="InterPro" id="IPR050406">
    <property type="entry name" value="FGGY_Carb_Kinase"/>
</dbReference>